<protein>
    <submittedName>
        <fullName evidence="2">OsmC-like protein</fullName>
    </submittedName>
</protein>
<feature type="transmembrane region" description="Helical" evidence="1">
    <location>
        <begin position="48"/>
        <end position="65"/>
    </location>
</feature>
<evidence type="ECO:0000313" key="3">
    <source>
        <dbReference type="Proteomes" id="UP000196573"/>
    </source>
</evidence>
<keyword evidence="1" id="KW-1133">Transmembrane helix</keyword>
<dbReference type="InterPro" id="IPR015946">
    <property type="entry name" value="KH_dom-like_a/b"/>
</dbReference>
<dbReference type="InterPro" id="IPR036102">
    <property type="entry name" value="OsmC/Ohrsf"/>
</dbReference>
<dbReference type="Proteomes" id="UP000196573">
    <property type="component" value="Unassembled WGS sequence"/>
</dbReference>
<proteinExistence type="predicted"/>
<dbReference type="AlphaFoldDB" id="A0A1X7AHY2"/>
<dbReference type="PANTHER" id="PTHR35368">
    <property type="entry name" value="HYDROPEROXIDE REDUCTASE"/>
    <property type="match status" value="1"/>
</dbReference>
<keyword evidence="1" id="KW-0472">Membrane</keyword>
<name>A0A1X7AHY2_9GAMM</name>
<organism evidence="2 3">
    <name type="scientific">Parendozoicomonas haliclonae</name>
    <dbReference type="NCBI Taxonomy" id="1960125"/>
    <lineage>
        <taxon>Bacteria</taxon>
        <taxon>Pseudomonadati</taxon>
        <taxon>Pseudomonadota</taxon>
        <taxon>Gammaproteobacteria</taxon>
        <taxon>Oceanospirillales</taxon>
        <taxon>Endozoicomonadaceae</taxon>
        <taxon>Parendozoicomonas</taxon>
    </lineage>
</organism>
<keyword evidence="3" id="KW-1185">Reference proteome</keyword>
<dbReference type="OrthoDB" id="9789573at2"/>
<dbReference type="RefSeq" id="WP_087107076.1">
    <property type="nucleotide sequence ID" value="NZ_CBCSCN010000014.1"/>
</dbReference>
<accession>A0A1X7AHY2</accession>
<dbReference type="InterPro" id="IPR052924">
    <property type="entry name" value="OsmC/Ohr_hydroprdx_reductase"/>
</dbReference>
<dbReference type="SUPFAM" id="SSF82784">
    <property type="entry name" value="OsmC-like"/>
    <property type="match status" value="1"/>
</dbReference>
<dbReference type="Gene3D" id="3.30.300.20">
    <property type="match status" value="1"/>
</dbReference>
<reference evidence="2 3" key="1">
    <citation type="submission" date="2017-03" db="EMBL/GenBank/DDBJ databases">
        <authorList>
            <person name="Afonso C.L."/>
            <person name="Miller P.J."/>
            <person name="Scott M.A."/>
            <person name="Spackman E."/>
            <person name="Goraichik I."/>
            <person name="Dimitrov K.M."/>
            <person name="Suarez D.L."/>
            <person name="Swayne D.E."/>
        </authorList>
    </citation>
    <scope>NUCLEOTIDE SEQUENCE [LARGE SCALE GENOMIC DNA]</scope>
    <source>
        <strain evidence="2">SB41UT1</strain>
    </source>
</reference>
<dbReference type="Pfam" id="PF02566">
    <property type="entry name" value="OsmC"/>
    <property type="match status" value="1"/>
</dbReference>
<dbReference type="InterPro" id="IPR003718">
    <property type="entry name" value="OsmC/Ohr_fam"/>
</dbReference>
<dbReference type="PANTHER" id="PTHR35368:SF1">
    <property type="entry name" value="HYDROPEROXIDE REDUCTASE"/>
    <property type="match status" value="1"/>
</dbReference>
<sequence>MAVSKVVSVTCEMGDTFRIDGQLGNHKLVIDQPKAAGGQDEGPTPLDYFLFSLGGCVASIGRIVAMQQKINLRGMKVSVEAGMNPAGLMGKPTDDRVGFQNFEVKAEIDADMTEEEKKAFLDLVCARCPVHDNIAKVSVVKHTAVESVAIA</sequence>
<evidence type="ECO:0000313" key="2">
    <source>
        <dbReference type="EMBL" id="SMA37545.1"/>
    </source>
</evidence>
<keyword evidence="1" id="KW-0812">Transmembrane</keyword>
<gene>
    <name evidence="2" type="ORF">EHSB41UT_00755</name>
</gene>
<dbReference type="EMBL" id="FWPT01000002">
    <property type="protein sequence ID" value="SMA37545.1"/>
    <property type="molecule type" value="Genomic_DNA"/>
</dbReference>
<evidence type="ECO:0000256" key="1">
    <source>
        <dbReference type="SAM" id="Phobius"/>
    </source>
</evidence>